<dbReference type="Gene3D" id="1.20.58.70">
    <property type="match status" value="1"/>
</dbReference>
<dbReference type="GO" id="GO:0008631">
    <property type="term" value="P:intrinsic apoptotic signaling pathway in response to oxidative stress"/>
    <property type="evidence" value="ECO:0007669"/>
    <property type="project" value="TreeGrafter"/>
</dbReference>
<dbReference type="RefSeq" id="XP_014474559.1">
    <property type="nucleotide sequence ID" value="XM_014619073.1"/>
</dbReference>
<dbReference type="SUPFAM" id="SSF46984">
    <property type="entry name" value="Smac/diablo"/>
    <property type="match status" value="1"/>
</dbReference>
<dbReference type="OrthoDB" id="6153032at2759"/>
<dbReference type="Pfam" id="PF09057">
    <property type="entry name" value="Smac_DIABLO"/>
    <property type="match status" value="1"/>
</dbReference>
<organism evidence="7 8">
    <name type="scientific">Dinoponera quadriceps</name>
    <name type="common">South American ant</name>
    <dbReference type="NCBI Taxonomy" id="609295"/>
    <lineage>
        <taxon>Eukaryota</taxon>
        <taxon>Metazoa</taxon>
        <taxon>Ecdysozoa</taxon>
        <taxon>Arthropoda</taxon>
        <taxon>Hexapoda</taxon>
        <taxon>Insecta</taxon>
        <taxon>Pterygota</taxon>
        <taxon>Neoptera</taxon>
        <taxon>Endopterygota</taxon>
        <taxon>Hymenoptera</taxon>
        <taxon>Apocrita</taxon>
        <taxon>Aculeata</taxon>
        <taxon>Formicoidea</taxon>
        <taxon>Formicidae</taxon>
        <taxon>Ponerinae</taxon>
        <taxon>Ponerini</taxon>
        <taxon>Dinoponera</taxon>
    </lineage>
</organism>
<dbReference type="AlphaFoldDB" id="A0A6P3X9K8"/>
<dbReference type="PANTHER" id="PTHR32247:SF3">
    <property type="entry name" value="DIABLO IAP-BINDING MITOCHONDRIAL PROTEIN"/>
    <property type="match status" value="1"/>
</dbReference>
<sequence>MAIRQILRKLLTNVTPALYSSGMLFTYCTPSKKLSEKEKLKLELPDIRNLTYESMIQRSALDATNSATQALTVTCMAIINMSAEYRTLLNELISLLTDILNHDVSDAHWDLIIEVRTEMEEKKQALMKLTGYMDYVHKMAVAASELSFLSGMDSLSSSLCQRIDDALSNVKTEVENNLKLEQAYRHIQEQCIKDNKKTVKE</sequence>
<evidence type="ECO:0000256" key="4">
    <source>
        <dbReference type="ARBA" id="ARBA00023128"/>
    </source>
</evidence>
<name>A0A6P3X9K8_DINQU</name>
<keyword evidence="2" id="KW-0053">Apoptosis</keyword>
<dbReference type="KEGG" id="dqu:106744371"/>
<dbReference type="Proteomes" id="UP000515204">
    <property type="component" value="Unplaced"/>
</dbReference>
<accession>A0A6P3X9K8</accession>
<dbReference type="GO" id="GO:0051402">
    <property type="term" value="P:neuron apoptotic process"/>
    <property type="evidence" value="ECO:0007669"/>
    <property type="project" value="TreeGrafter"/>
</dbReference>
<evidence type="ECO:0000256" key="5">
    <source>
        <dbReference type="ARBA" id="ARBA00033049"/>
    </source>
</evidence>
<comment type="subcellular location">
    <subcellularLocation>
        <location evidence="1">Mitochondrion</location>
    </subcellularLocation>
</comment>
<dbReference type="GeneID" id="106744371"/>
<evidence type="ECO:0000313" key="7">
    <source>
        <dbReference type="Proteomes" id="UP000515204"/>
    </source>
</evidence>
<gene>
    <name evidence="8" type="primary">LOC106744371</name>
</gene>
<dbReference type="InterPro" id="IPR015142">
    <property type="entry name" value="Smac_DIABLO"/>
</dbReference>
<dbReference type="PANTHER" id="PTHR32247">
    <property type="entry name" value="DIABLO HOMOLOG, MITOCHONDRIAL"/>
    <property type="match status" value="1"/>
</dbReference>
<comment type="similarity">
    <text evidence="6">Belongs to the Smac/DIABLO protein family.</text>
</comment>
<keyword evidence="3" id="KW-0809">Transit peptide</keyword>
<evidence type="ECO:0000256" key="2">
    <source>
        <dbReference type="ARBA" id="ARBA00022703"/>
    </source>
</evidence>
<dbReference type="InterPro" id="IPR009062">
    <property type="entry name" value="Smac/DIABLO-like_sf"/>
</dbReference>
<keyword evidence="4" id="KW-0496">Mitochondrion</keyword>
<evidence type="ECO:0000313" key="8">
    <source>
        <dbReference type="RefSeq" id="XP_014474559.1"/>
    </source>
</evidence>
<dbReference type="GO" id="GO:0005739">
    <property type="term" value="C:mitochondrion"/>
    <property type="evidence" value="ECO:0007669"/>
    <property type="project" value="UniProtKB-SubCell"/>
</dbReference>
<protein>
    <recommendedName>
        <fullName evidence="5">Direct IAP-binding protein with low pI</fullName>
    </recommendedName>
</protein>
<evidence type="ECO:0000256" key="6">
    <source>
        <dbReference type="ARBA" id="ARBA00046319"/>
    </source>
</evidence>
<evidence type="ECO:0000256" key="1">
    <source>
        <dbReference type="ARBA" id="ARBA00004173"/>
    </source>
</evidence>
<proteinExistence type="inferred from homology"/>
<keyword evidence="7" id="KW-1185">Reference proteome</keyword>
<reference evidence="8" key="1">
    <citation type="submission" date="2025-08" db="UniProtKB">
        <authorList>
            <consortium name="RefSeq"/>
        </authorList>
    </citation>
    <scope>IDENTIFICATION</scope>
</reference>
<evidence type="ECO:0000256" key="3">
    <source>
        <dbReference type="ARBA" id="ARBA00022946"/>
    </source>
</evidence>